<dbReference type="SUPFAM" id="SSF51735">
    <property type="entry name" value="NAD(P)-binding Rossmann-fold domains"/>
    <property type="match status" value="1"/>
</dbReference>
<dbReference type="EMBL" id="BAAATR010000031">
    <property type="protein sequence ID" value="GAA2264794.1"/>
    <property type="molecule type" value="Genomic_DNA"/>
</dbReference>
<dbReference type="Pfam" id="PF00106">
    <property type="entry name" value="adh_short"/>
    <property type="match status" value="1"/>
</dbReference>
<protein>
    <submittedName>
        <fullName evidence="3">SDR family NAD(P)-dependent oxidoreductase</fullName>
    </submittedName>
</protein>
<dbReference type="RefSeq" id="WP_344639365.1">
    <property type="nucleotide sequence ID" value="NZ_BAAATR010000031.1"/>
</dbReference>
<dbReference type="Proteomes" id="UP001500305">
    <property type="component" value="Unassembled WGS sequence"/>
</dbReference>
<keyword evidence="4" id="KW-1185">Reference proteome</keyword>
<dbReference type="PRINTS" id="PR00081">
    <property type="entry name" value="GDHRDH"/>
</dbReference>
<evidence type="ECO:0000313" key="4">
    <source>
        <dbReference type="Proteomes" id="UP001500305"/>
    </source>
</evidence>
<dbReference type="Gene3D" id="3.40.50.720">
    <property type="entry name" value="NAD(P)-binding Rossmann-like Domain"/>
    <property type="match status" value="1"/>
</dbReference>
<gene>
    <name evidence="3" type="ORF">GCM10010430_56920</name>
</gene>
<dbReference type="PANTHER" id="PTHR43157:SF31">
    <property type="entry name" value="PHOSPHATIDYLINOSITOL-GLYCAN BIOSYNTHESIS CLASS F PROTEIN"/>
    <property type="match status" value="1"/>
</dbReference>
<proteinExistence type="inferred from homology"/>
<evidence type="ECO:0000256" key="1">
    <source>
        <dbReference type="ARBA" id="ARBA00023002"/>
    </source>
</evidence>
<dbReference type="PRINTS" id="PR00080">
    <property type="entry name" value="SDRFAMILY"/>
</dbReference>
<evidence type="ECO:0000313" key="3">
    <source>
        <dbReference type="EMBL" id="GAA2264794.1"/>
    </source>
</evidence>
<dbReference type="InterPro" id="IPR036291">
    <property type="entry name" value="NAD(P)-bd_dom_sf"/>
</dbReference>
<accession>A0ABN3EP52</accession>
<comment type="caution">
    <text evidence="3">The sequence shown here is derived from an EMBL/GenBank/DDBJ whole genome shotgun (WGS) entry which is preliminary data.</text>
</comment>
<sequence>MVNSMWDERDIPDLTGKTAVVTGGNSGIGYHEVRQLAARGCRVLLGARNPAKGEAALAGLQAAVPDGRIELLQIDLADFDSVRSAAEKVAGTFDGLDLLINNAGVMAVPTRQTTAQGLELQIGTNHFGHFALTGQLLPLLTARPGSRVVTVCSLAHRMGRLDFGDLQCEHRYQAWAAYGASKLANAVFVLELQRRLAAARLAVGSFGAHPGFAATELADKGPSLGGGSLLSAPTSWGSRLIGQPAERGALPVLRAATDPYAIGGSYYGPLGPGELRGAPGVVSFRRKAYDTGLGRRLWAESERITGVVFDL</sequence>
<comment type="similarity">
    <text evidence="2">Belongs to the short-chain dehydrogenases/reductases (SDR) family.</text>
</comment>
<dbReference type="PANTHER" id="PTHR43157">
    <property type="entry name" value="PHOSPHATIDYLINOSITOL-GLYCAN BIOSYNTHESIS CLASS F PROTEIN-RELATED"/>
    <property type="match status" value="1"/>
</dbReference>
<dbReference type="InterPro" id="IPR002347">
    <property type="entry name" value="SDR_fam"/>
</dbReference>
<evidence type="ECO:0000256" key="2">
    <source>
        <dbReference type="RuleBase" id="RU000363"/>
    </source>
</evidence>
<dbReference type="CDD" id="cd05327">
    <property type="entry name" value="retinol-DH_like_SDR_c_like"/>
    <property type="match status" value="1"/>
</dbReference>
<dbReference type="NCBIfam" id="NF004846">
    <property type="entry name" value="PRK06197.1"/>
    <property type="match status" value="1"/>
</dbReference>
<organism evidence="3 4">
    <name type="scientific">Kitasatospora cystarginea</name>
    <dbReference type="NCBI Taxonomy" id="58350"/>
    <lineage>
        <taxon>Bacteria</taxon>
        <taxon>Bacillati</taxon>
        <taxon>Actinomycetota</taxon>
        <taxon>Actinomycetes</taxon>
        <taxon>Kitasatosporales</taxon>
        <taxon>Streptomycetaceae</taxon>
        <taxon>Kitasatospora</taxon>
    </lineage>
</organism>
<keyword evidence="1" id="KW-0560">Oxidoreductase</keyword>
<reference evidence="3 4" key="1">
    <citation type="journal article" date="2019" name="Int. J. Syst. Evol. Microbiol.">
        <title>The Global Catalogue of Microorganisms (GCM) 10K type strain sequencing project: providing services to taxonomists for standard genome sequencing and annotation.</title>
        <authorList>
            <consortium name="The Broad Institute Genomics Platform"/>
            <consortium name="The Broad Institute Genome Sequencing Center for Infectious Disease"/>
            <person name="Wu L."/>
            <person name="Ma J."/>
        </authorList>
    </citation>
    <scope>NUCLEOTIDE SEQUENCE [LARGE SCALE GENOMIC DNA]</scope>
    <source>
        <strain evidence="3 4">JCM 7356</strain>
    </source>
</reference>
<name>A0ABN3EP52_9ACTN</name>